<evidence type="ECO:0000256" key="5">
    <source>
        <dbReference type="ARBA" id="ARBA00022927"/>
    </source>
</evidence>
<comment type="subcellular location">
    <subcellularLocation>
        <location evidence="2">Cytoplasm</location>
    </subcellularLocation>
    <subcellularLocation>
        <location evidence="1">Nucleus</location>
    </subcellularLocation>
</comment>
<dbReference type="Gene3D" id="1.25.10.10">
    <property type="entry name" value="Leucine-rich Repeat Variant"/>
    <property type="match status" value="1"/>
</dbReference>
<keyword evidence="5" id="KW-0653">Protein transport</keyword>
<dbReference type="RefSeq" id="XP_025371061.1">
    <property type="nucleotide sequence ID" value="XM_025513453.1"/>
</dbReference>
<dbReference type="Proteomes" id="UP000245783">
    <property type="component" value="Unassembled WGS sequence"/>
</dbReference>
<evidence type="ECO:0000256" key="3">
    <source>
        <dbReference type="ARBA" id="ARBA00022448"/>
    </source>
</evidence>
<feature type="compositionally biased region" description="Acidic residues" evidence="7">
    <location>
        <begin position="919"/>
        <end position="930"/>
    </location>
</feature>
<keyword evidence="6" id="KW-0539">Nucleus</keyword>
<dbReference type="GeneID" id="37035323"/>
<dbReference type="PANTHER" id="PTHR10997:SF18">
    <property type="entry name" value="D-IMPORTIN 7_RANBP7"/>
    <property type="match status" value="1"/>
</dbReference>
<gene>
    <name evidence="9" type="ORF">IE81DRAFT_321811</name>
</gene>
<evidence type="ECO:0000313" key="10">
    <source>
        <dbReference type="Proteomes" id="UP000245783"/>
    </source>
</evidence>
<dbReference type="PROSITE" id="PS50166">
    <property type="entry name" value="IMPORTIN_B_NT"/>
    <property type="match status" value="1"/>
</dbReference>
<dbReference type="Pfam" id="PF03810">
    <property type="entry name" value="IBN_N"/>
    <property type="match status" value="1"/>
</dbReference>
<dbReference type="FunCoup" id="A0A316W5B1">
    <property type="interactions" value="685"/>
</dbReference>
<evidence type="ECO:0000256" key="4">
    <source>
        <dbReference type="ARBA" id="ARBA00022490"/>
    </source>
</evidence>
<evidence type="ECO:0000313" key="9">
    <source>
        <dbReference type="EMBL" id="PWN43901.1"/>
    </source>
</evidence>
<dbReference type="PANTHER" id="PTHR10997">
    <property type="entry name" value="IMPORTIN-7, 8, 11"/>
    <property type="match status" value="1"/>
</dbReference>
<dbReference type="GO" id="GO:0005829">
    <property type="term" value="C:cytosol"/>
    <property type="evidence" value="ECO:0007669"/>
    <property type="project" value="TreeGrafter"/>
</dbReference>
<organism evidence="9 10">
    <name type="scientific">Ceraceosorus guamensis</name>
    <dbReference type="NCBI Taxonomy" id="1522189"/>
    <lineage>
        <taxon>Eukaryota</taxon>
        <taxon>Fungi</taxon>
        <taxon>Dikarya</taxon>
        <taxon>Basidiomycota</taxon>
        <taxon>Ustilaginomycotina</taxon>
        <taxon>Exobasidiomycetes</taxon>
        <taxon>Ceraceosorales</taxon>
        <taxon>Ceraceosoraceae</taxon>
        <taxon>Ceraceosorus</taxon>
    </lineage>
</organism>
<evidence type="ECO:0000259" key="8">
    <source>
        <dbReference type="PROSITE" id="PS50166"/>
    </source>
</evidence>
<dbReference type="GO" id="GO:0006606">
    <property type="term" value="P:protein import into nucleus"/>
    <property type="evidence" value="ECO:0007669"/>
    <property type="project" value="TreeGrafter"/>
</dbReference>
<sequence>MEQLYNIFASSFDANPNHRLAAELELRKLEQQDGMLATALQIVAHPELDITGRQAAAIYVKNRARRMWDHERAINLAKAGGGAAAGGPSNNVPIGEKDRQEVRSNILQTLISSPPQLRSHVAATLNAIVTTDFPKSWPDLIDRISELLNSGDQNATYGGICALLEVVRSFRWKDESSLLEPVSAATLPRLVATGQSILASPTASSAQSGELLWKLVKVYKLSINSQLTAHHQSHQSIVPWGQLFIAIVKHQVDPSQLPADEDERERAAWTKAKKWSFFNLNKLFTRYGNPSQLPQSLDKYKPFAEHFVSTFAPRILEVYLELTVARLNSGLWLSKKAHYFIIAFYEDCVKPKSTWLLLKPHVDDLVQRFVFPLMCYTEADEELWELDAVDYVRSHLDPIEEFGTPQGAAASFLQALISKRTKSTFHPQLQFITSVIQTRTDNEKEGALNMLVSISDTILESSEISNQLETLFVTSVIPELASGNRFLRFRACDLVRVFAGTMRWQDTTNLETTFKGVMQCLEDGELPVRMQAAAAIGTLIDHDEVHAAMAPNAGPLMQRLLKLADETDLDTLSATTSKVVSSFAEQILPFAVEFCQHLRDSYIRVLGEHLANADAELNNINGELDYNPSAESKMFAAVAACQTMYQVLAAADENQQILSQLETVILPVVSYTLEKECVELYDDVLDLTDVIVFNQKRVSEGMWSIFVQLHTTFKASGIDYLSEMLPTLDNIVSYGTEVIKSQPDYRRMLLEIFEIGMTNENLGVVDRVSALKLIDVALLLLTGTIDEAVPGIVQMTLPHVKAEGRESSASLRKWSKLVILDAFVYNPALALKSLETHNAAATFLNTIITDVSHFGNVHSRKVVASAFCGIFALPRPSLANDVQALLPQLLAATVEVLEGLPQAIAERKEQLELFDDLDEDEVEEGEEESANVDGGASAGDDADGDVVDEENEYLEMLAREGARLRSRNLAIATGESAEDFEDMEADEEDEEADEEDIGFESPMDPVPVFERFRSIAGNIQDVVAALNPTARAQLEQVANGVDEQVAKPHVTPVL</sequence>
<keyword evidence="10" id="KW-1185">Reference proteome</keyword>
<evidence type="ECO:0000256" key="6">
    <source>
        <dbReference type="ARBA" id="ARBA00023242"/>
    </source>
</evidence>
<dbReference type="GO" id="GO:0031267">
    <property type="term" value="F:small GTPase binding"/>
    <property type="evidence" value="ECO:0007669"/>
    <property type="project" value="InterPro"/>
</dbReference>
<evidence type="ECO:0000256" key="1">
    <source>
        <dbReference type="ARBA" id="ARBA00004123"/>
    </source>
</evidence>
<feature type="region of interest" description="Disordered" evidence="7">
    <location>
        <begin position="919"/>
        <end position="945"/>
    </location>
</feature>
<dbReference type="InterPro" id="IPR011989">
    <property type="entry name" value="ARM-like"/>
</dbReference>
<evidence type="ECO:0000256" key="7">
    <source>
        <dbReference type="SAM" id="MobiDB-lite"/>
    </source>
</evidence>
<keyword evidence="4" id="KW-0963">Cytoplasm</keyword>
<feature type="domain" description="Importin N-terminal" evidence="8">
    <location>
        <begin position="22"/>
        <end position="112"/>
    </location>
</feature>
<dbReference type="OrthoDB" id="760868at2759"/>
<dbReference type="InterPro" id="IPR001494">
    <property type="entry name" value="Importin-beta_N"/>
</dbReference>
<dbReference type="STRING" id="1522189.A0A316W5B1"/>
<feature type="region of interest" description="Disordered" evidence="7">
    <location>
        <begin position="973"/>
        <end position="1004"/>
    </location>
</feature>
<dbReference type="InParanoid" id="A0A316W5B1"/>
<dbReference type="GO" id="GO:0005635">
    <property type="term" value="C:nuclear envelope"/>
    <property type="evidence" value="ECO:0007669"/>
    <property type="project" value="TreeGrafter"/>
</dbReference>
<keyword evidence="3" id="KW-0813">Transport</keyword>
<dbReference type="AlphaFoldDB" id="A0A316W5B1"/>
<name>A0A316W5B1_9BASI</name>
<dbReference type="InterPro" id="IPR016024">
    <property type="entry name" value="ARM-type_fold"/>
</dbReference>
<feature type="compositionally biased region" description="Acidic residues" evidence="7">
    <location>
        <begin position="976"/>
        <end position="998"/>
    </location>
</feature>
<proteinExistence type="predicted"/>
<dbReference type="SMART" id="SM00913">
    <property type="entry name" value="IBN_N"/>
    <property type="match status" value="1"/>
</dbReference>
<dbReference type="SUPFAM" id="SSF48371">
    <property type="entry name" value="ARM repeat"/>
    <property type="match status" value="1"/>
</dbReference>
<dbReference type="EMBL" id="KZ819365">
    <property type="protein sequence ID" value="PWN43901.1"/>
    <property type="molecule type" value="Genomic_DNA"/>
</dbReference>
<protein>
    <submittedName>
        <fullName evidence="9">ARM repeat-containing protein</fullName>
    </submittedName>
</protein>
<evidence type="ECO:0000256" key="2">
    <source>
        <dbReference type="ARBA" id="ARBA00004496"/>
    </source>
</evidence>
<reference evidence="9 10" key="1">
    <citation type="journal article" date="2018" name="Mol. Biol. Evol.">
        <title>Broad Genomic Sampling Reveals a Smut Pathogenic Ancestry of the Fungal Clade Ustilaginomycotina.</title>
        <authorList>
            <person name="Kijpornyongpan T."/>
            <person name="Mondo S.J."/>
            <person name="Barry K."/>
            <person name="Sandor L."/>
            <person name="Lee J."/>
            <person name="Lipzen A."/>
            <person name="Pangilinan J."/>
            <person name="LaButti K."/>
            <person name="Hainaut M."/>
            <person name="Henrissat B."/>
            <person name="Grigoriev I.V."/>
            <person name="Spatafora J.W."/>
            <person name="Aime M.C."/>
        </authorList>
    </citation>
    <scope>NUCLEOTIDE SEQUENCE [LARGE SCALE GENOMIC DNA]</scope>
    <source>
        <strain evidence="9 10">MCA 4658</strain>
    </source>
</reference>
<accession>A0A316W5B1</accession>